<feature type="transmembrane region" description="Helical" evidence="5">
    <location>
        <begin position="85"/>
        <end position="108"/>
    </location>
</feature>
<evidence type="ECO:0000256" key="4">
    <source>
        <dbReference type="ARBA" id="ARBA00023136"/>
    </source>
</evidence>
<evidence type="ECO:0000256" key="3">
    <source>
        <dbReference type="ARBA" id="ARBA00022989"/>
    </source>
</evidence>
<accession>A0A1H3X6C8</accession>
<dbReference type="GO" id="GO:0016020">
    <property type="term" value="C:membrane"/>
    <property type="evidence" value="ECO:0007669"/>
    <property type="project" value="UniProtKB-SubCell"/>
</dbReference>
<dbReference type="Proteomes" id="UP000198584">
    <property type="component" value="Unassembled WGS sequence"/>
</dbReference>
<feature type="transmembrane region" description="Helical" evidence="5">
    <location>
        <begin position="25"/>
        <end position="45"/>
    </location>
</feature>
<feature type="transmembrane region" description="Helical" evidence="5">
    <location>
        <begin position="51"/>
        <end position="73"/>
    </location>
</feature>
<dbReference type="PANTHER" id="PTHR10361:SF28">
    <property type="entry name" value="P3 PROTEIN-RELATED"/>
    <property type="match status" value="1"/>
</dbReference>
<feature type="transmembrane region" description="Helical" evidence="5">
    <location>
        <begin position="178"/>
        <end position="200"/>
    </location>
</feature>
<dbReference type="InterPro" id="IPR004710">
    <property type="entry name" value="Bilac:Na_transpt"/>
</dbReference>
<evidence type="ECO:0000313" key="7">
    <source>
        <dbReference type="Proteomes" id="UP000198584"/>
    </source>
</evidence>
<reference evidence="6 7" key="1">
    <citation type="submission" date="2016-10" db="EMBL/GenBank/DDBJ databases">
        <authorList>
            <person name="de Groot N.N."/>
        </authorList>
    </citation>
    <scope>NUCLEOTIDE SEQUENCE [LARGE SCALE GENOMIC DNA]</scope>
    <source>
        <strain evidence="6 7">CCM7597</strain>
    </source>
</reference>
<dbReference type="EMBL" id="FNQR01000002">
    <property type="protein sequence ID" value="SDZ94823.1"/>
    <property type="molecule type" value="Genomic_DNA"/>
</dbReference>
<keyword evidence="3 5" id="KW-1133">Transmembrane helix</keyword>
<dbReference type="PANTHER" id="PTHR10361">
    <property type="entry name" value="SODIUM-BILE ACID COTRANSPORTER"/>
    <property type="match status" value="1"/>
</dbReference>
<dbReference type="InterPro" id="IPR002657">
    <property type="entry name" value="BilAc:Na_symport/Acr3"/>
</dbReference>
<evidence type="ECO:0000256" key="5">
    <source>
        <dbReference type="SAM" id="Phobius"/>
    </source>
</evidence>
<feature type="transmembrane region" description="Helical" evidence="5">
    <location>
        <begin position="143"/>
        <end position="166"/>
    </location>
</feature>
<dbReference type="STRING" id="571932.SAMN05421743_10254"/>
<keyword evidence="4 5" id="KW-0472">Membrane</keyword>
<name>A0A1H3X6C8_9BACI</name>
<dbReference type="Gene3D" id="1.20.1530.20">
    <property type="match status" value="1"/>
</dbReference>
<feature type="transmembrane region" description="Helical" evidence="5">
    <location>
        <begin position="114"/>
        <end position="136"/>
    </location>
</feature>
<evidence type="ECO:0000313" key="6">
    <source>
        <dbReference type="EMBL" id="SDZ94823.1"/>
    </source>
</evidence>
<evidence type="ECO:0000256" key="2">
    <source>
        <dbReference type="ARBA" id="ARBA00022692"/>
    </source>
</evidence>
<feature type="transmembrane region" description="Helical" evidence="5">
    <location>
        <begin position="239"/>
        <end position="260"/>
    </location>
</feature>
<protein>
    <submittedName>
        <fullName evidence="6">Bile acid:Na+ symporter, BASS family</fullName>
    </submittedName>
</protein>
<feature type="transmembrane region" description="Helical" evidence="5">
    <location>
        <begin position="207"/>
        <end position="227"/>
    </location>
</feature>
<organism evidence="6 7">
    <name type="scientific">Thalassobacillus cyri</name>
    <dbReference type="NCBI Taxonomy" id="571932"/>
    <lineage>
        <taxon>Bacteria</taxon>
        <taxon>Bacillati</taxon>
        <taxon>Bacillota</taxon>
        <taxon>Bacilli</taxon>
        <taxon>Bacillales</taxon>
        <taxon>Bacillaceae</taxon>
        <taxon>Thalassobacillus</taxon>
    </lineage>
</organism>
<sequence>MIEYNQKLIYQKEVRALKTLEKVSSFVGSTFAVWVILFAIVSFLYPPAFTWIVPYIMPLLGIIMFGMGLTLSMKDFKEVFRRPKDVAIGVGAQFLIMPVLASILAAALPVSPQVAAGVILVGCCPGGTSSNVMTYLSKGDTALSVAITSVSTLLAPVFTPLLVLLFASRWLPVSPGALFMSIVKIVLIPIILGIIVKAILGNKVEGGLKAFPVISVIAIVAIVAAVVGANQQQIATTGALIFAIVVLHNVLGYLIGLGLGKMMGMEPAKQRAISIEVGMQNSGLGATLAAAHFSPLAAVPSAIFSVWHNISGPIIATIYRKQKERESAVLSQEKFSAS</sequence>
<gene>
    <name evidence="6" type="ORF">SAMN05421743_10254</name>
</gene>
<dbReference type="Pfam" id="PF01758">
    <property type="entry name" value="SBF"/>
    <property type="match status" value="1"/>
</dbReference>
<keyword evidence="2 5" id="KW-0812">Transmembrane</keyword>
<evidence type="ECO:0000256" key="1">
    <source>
        <dbReference type="ARBA" id="ARBA00004141"/>
    </source>
</evidence>
<dbReference type="AlphaFoldDB" id="A0A1H3X6C8"/>
<proteinExistence type="predicted"/>
<dbReference type="InterPro" id="IPR038770">
    <property type="entry name" value="Na+/solute_symporter_sf"/>
</dbReference>
<comment type="subcellular location">
    <subcellularLocation>
        <location evidence="1">Membrane</location>
        <topology evidence="1">Multi-pass membrane protein</topology>
    </subcellularLocation>
</comment>
<keyword evidence="7" id="KW-1185">Reference proteome</keyword>